<dbReference type="HOGENOM" id="CLU_3144840_0_0_1"/>
<keyword evidence="2" id="KW-1185">Reference proteome</keyword>
<dbReference type="EnsemblPlants" id="Bo8g062540.1">
    <property type="protein sequence ID" value="Bo8g062540.1"/>
    <property type="gene ID" value="Bo8g062540"/>
</dbReference>
<organism evidence="1 2">
    <name type="scientific">Brassica oleracea var. oleracea</name>
    <dbReference type="NCBI Taxonomy" id="109376"/>
    <lineage>
        <taxon>Eukaryota</taxon>
        <taxon>Viridiplantae</taxon>
        <taxon>Streptophyta</taxon>
        <taxon>Embryophyta</taxon>
        <taxon>Tracheophyta</taxon>
        <taxon>Spermatophyta</taxon>
        <taxon>Magnoliopsida</taxon>
        <taxon>eudicotyledons</taxon>
        <taxon>Gunneridae</taxon>
        <taxon>Pentapetalae</taxon>
        <taxon>rosids</taxon>
        <taxon>malvids</taxon>
        <taxon>Brassicales</taxon>
        <taxon>Brassicaceae</taxon>
        <taxon>Brassiceae</taxon>
        <taxon>Brassica</taxon>
    </lineage>
</organism>
<dbReference type="Gramene" id="Bo8g062540.1">
    <property type="protein sequence ID" value="Bo8g062540.1"/>
    <property type="gene ID" value="Bo8g062540"/>
</dbReference>
<reference evidence="1" key="2">
    <citation type="submission" date="2015-03" db="UniProtKB">
        <authorList>
            <consortium name="EnsemblPlants"/>
        </authorList>
    </citation>
    <scope>IDENTIFICATION</scope>
</reference>
<accession>A0A0D3DP88</accession>
<protein>
    <submittedName>
        <fullName evidence="1">Uncharacterized protein</fullName>
    </submittedName>
</protein>
<evidence type="ECO:0000313" key="1">
    <source>
        <dbReference type="EnsemblPlants" id="Bo8g062540.1"/>
    </source>
</evidence>
<name>A0A0D3DP88_BRAOL</name>
<reference evidence="1 2" key="1">
    <citation type="journal article" date="2014" name="Genome Biol.">
        <title>Transcriptome and methylome profiling reveals relics of genome dominance in the mesopolyploid Brassica oleracea.</title>
        <authorList>
            <person name="Parkin I.A."/>
            <person name="Koh C."/>
            <person name="Tang H."/>
            <person name="Robinson S.J."/>
            <person name="Kagale S."/>
            <person name="Clarke W.E."/>
            <person name="Town C.D."/>
            <person name="Nixon J."/>
            <person name="Krishnakumar V."/>
            <person name="Bidwell S.L."/>
            <person name="Denoeud F."/>
            <person name="Belcram H."/>
            <person name="Links M.G."/>
            <person name="Just J."/>
            <person name="Clarke C."/>
            <person name="Bender T."/>
            <person name="Huebert T."/>
            <person name="Mason A.S."/>
            <person name="Pires J.C."/>
            <person name="Barker G."/>
            <person name="Moore J."/>
            <person name="Walley P.G."/>
            <person name="Manoli S."/>
            <person name="Batley J."/>
            <person name="Edwards D."/>
            <person name="Nelson M.N."/>
            <person name="Wang X."/>
            <person name="Paterson A.H."/>
            <person name="King G."/>
            <person name="Bancroft I."/>
            <person name="Chalhoub B."/>
            <person name="Sharpe A.G."/>
        </authorList>
    </citation>
    <scope>NUCLEOTIDE SEQUENCE</scope>
    <source>
        <strain evidence="1 2">cv. TO1000</strain>
    </source>
</reference>
<proteinExistence type="predicted"/>
<sequence length="49" mass="5574">MSVDLWRKKTVTTSTWESCLKFLCSGNCMTSHGKNSYASAEKMQRSLLQ</sequence>
<dbReference type="Proteomes" id="UP000032141">
    <property type="component" value="Chromosome C8"/>
</dbReference>
<dbReference type="AlphaFoldDB" id="A0A0D3DP88"/>
<evidence type="ECO:0000313" key="2">
    <source>
        <dbReference type="Proteomes" id="UP000032141"/>
    </source>
</evidence>